<dbReference type="EMBL" id="FRAC01000010">
    <property type="protein sequence ID" value="SHK22042.1"/>
    <property type="molecule type" value="Genomic_DNA"/>
</dbReference>
<evidence type="ECO:0000256" key="5">
    <source>
        <dbReference type="PIRSR" id="PIRSR000446-1"/>
    </source>
</evidence>
<organism evidence="7 8">
    <name type="scientific">Anaerocolumna jejuensis DSM 15929</name>
    <dbReference type="NCBI Taxonomy" id="1121322"/>
    <lineage>
        <taxon>Bacteria</taxon>
        <taxon>Bacillati</taxon>
        <taxon>Bacillota</taxon>
        <taxon>Clostridia</taxon>
        <taxon>Lachnospirales</taxon>
        <taxon>Lachnospiraceae</taxon>
        <taxon>Anaerocolumna</taxon>
    </lineage>
</organism>
<evidence type="ECO:0000256" key="1">
    <source>
        <dbReference type="ARBA" id="ARBA00022679"/>
    </source>
</evidence>
<dbReference type="InterPro" id="IPR016036">
    <property type="entry name" value="Malonyl_transacylase_ACP-bd"/>
</dbReference>
<dbReference type="PIRSF" id="PIRSF000446">
    <property type="entry name" value="Mct"/>
    <property type="match status" value="1"/>
</dbReference>
<evidence type="ECO:0000256" key="4">
    <source>
        <dbReference type="PIRNR" id="PIRNR000446"/>
    </source>
</evidence>
<proteinExistence type="inferred from homology"/>
<dbReference type="RefSeq" id="WP_073275320.1">
    <property type="nucleotide sequence ID" value="NZ_FRAC01000010.1"/>
</dbReference>
<dbReference type="NCBIfam" id="TIGR00128">
    <property type="entry name" value="fabD"/>
    <property type="match status" value="1"/>
</dbReference>
<feature type="active site" evidence="5">
    <location>
        <position position="90"/>
    </location>
</feature>
<sequence length="310" mass="33598">MGKTAFLFPGQGAQYTGMGKDFYDSYKVSKEIYDRAEELLSMNIRELCFEENAKLSVTRYTQPALAVTCLAIYERVKELGLQPDYFAGLSLGEYPAVIASGAITIEEGLKLVKIRGELMETAVPEGIGGMAAVLGLDSTIIEDILKEMEGVVVIANYNCPGQIVISGEKEAVKAASVKLSEAGAKKVIPLNVSGPFHSPMLKEAGEKLLTELNSITVRKPAIPYAANVDGSMVTEAEGIRESLSRQVYSSVRWEDCVRTLLAEGVDLFVEIGPGKTLSAFLKKIDKNVTAVNVEKAEDLEKLKEVLHARG</sequence>
<dbReference type="AlphaFoldDB" id="A0A1M6QP26"/>
<dbReference type="Gene3D" id="3.40.366.10">
    <property type="entry name" value="Malonyl-Coenzyme A Acyl Carrier Protein, domain 2"/>
    <property type="match status" value="1"/>
</dbReference>
<dbReference type="STRING" id="1121322.SAMN02745136_01967"/>
<dbReference type="PANTHER" id="PTHR42681">
    <property type="entry name" value="MALONYL-COA-ACYL CARRIER PROTEIN TRANSACYLASE, MITOCHONDRIAL"/>
    <property type="match status" value="1"/>
</dbReference>
<dbReference type="OrthoDB" id="9805460at2"/>
<dbReference type="GO" id="GO:0005829">
    <property type="term" value="C:cytosol"/>
    <property type="evidence" value="ECO:0007669"/>
    <property type="project" value="TreeGrafter"/>
</dbReference>
<dbReference type="InterPro" id="IPR004410">
    <property type="entry name" value="Malonyl_CoA-ACP_transAc_FabD"/>
</dbReference>
<dbReference type="InterPro" id="IPR001227">
    <property type="entry name" value="Ac_transferase_dom_sf"/>
</dbReference>
<dbReference type="EC" id="2.3.1.39" evidence="4"/>
<dbReference type="InterPro" id="IPR014043">
    <property type="entry name" value="Acyl_transferase_dom"/>
</dbReference>
<comment type="similarity">
    <text evidence="4">Belongs to the fabD family.</text>
</comment>
<evidence type="ECO:0000256" key="3">
    <source>
        <dbReference type="ARBA" id="ARBA00048462"/>
    </source>
</evidence>
<dbReference type="FunFam" id="3.30.70.250:FF:000001">
    <property type="entry name" value="Malonyl CoA-acyl carrier protein transacylase"/>
    <property type="match status" value="1"/>
</dbReference>
<accession>A0A1M6QP26</accession>
<dbReference type="SMART" id="SM00827">
    <property type="entry name" value="PKS_AT"/>
    <property type="match status" value="1"/>
</dbReference>
<dbReference type="Pfam" id="PF00698">
    <property type="entry name" value="Acyl_transf_1"/>
    <property type="match status" value="1"/>
</dbReference>
<comment type="catalytic activity">
    <reaction evidence="3 4">
        <text>holo-[ACP] + malonyl-CoA = malonyl-[ACP] + CoA</text>
        <dbReference type="Rhea" id="RHEA:41792"/>
        <dbReference type="Rhea" id="RHEA-COMP:9623"/>
        <dbReference type="Rhea" id="RHEA-COMP:9685"/>
        <dbReference type="ChEBI" id="CHEBI:57287"/>
        <dbReference type="ChEBI" id="CHEBI:57384"/>
        <dbReference type="ChEBI" id="CHEBI:64479"/>
        <dbReference type="ChEBI" id="CHEBI:78449"/>
        <dbReference type="EC" id="2.3.1.39"/>
    </reaction>
</comment>
<keyword evidence="8" id="KW-1185">Reference proteome</keyword>
<dbReference type="Gene3D" id="3.30.70.250">
    <property type="entry name" value="Malonyl-CoA ACP transacylase, ACP-binding"/>
    <property type="match status" value="1"/>
</dbReference>
<dbReference type="InterPro" id="IPR016035">
    <property type="entry name" value="Acyl_Trfase/lysoPLipase"/>
</dbReference>
<evidence type="ECO:0000313" key="7">
    <source>
        <dbReference type="EMBL" id="SHK22042.1"/>
    </source>
</evidence>
<reference evidence="7 8" key="1">
    <citation type="submission" date="2016-11" db="EMBL/GenBank/DDBJ databases">
        <authorList>
            <person name="Jaros S."/>
            <person name="Januszkiewicz K."/>
            <person name="Wedrychowicz H."/>
        </authorList>
    </citation>
    <scope>NUCLEOTIDE SEQUENCE [LARGE SCALE GENOMIC DNA]</scope>
    <source>
        <strain evidence="7 8">DSM 15929</strain>
    </source>
</reference>
<dbReference type="SUPFAM" id="SSF52151">
    <property type="entry name" value="FabD/lysophospholipase-like"/>
    <property type="match status" value="1"/>
</dbReference>
<dbReference type="Proteomes" id="UP000184386">
    <property type="component" value="Unassembled WGS sequence"/>
</dbReference>
<keyword evidence="2 4" id="KW-0012">Acyltransferase</keyword>
<gene>
    <name evidence="7" type="ORF">SAMN02745136_01967</name>
</gene>
<feature type="active site" evidence="5">
    <location>
        <position position="197"/>
    </location>
</feature>
<protein>
    <recommendedName>
        <fullName evidence="4">Malonyl CoA-acyl carrier protein transacylase</fullName>
        <ecNumber evidence="4">2.3.1.39</ecNumber>
    </recommendedName>
</protein>
<dbReference type="InterPro" id="IPR050858">
    <property type="entry name" value="Mal-CoA-ACP_Trans/PKS_FabD"/>
</dbReference>
<keyword evidence="1 4" id="KW-0808">Transferase</keyword>
<evidence type="ECO:0000313" key="8">
    <source>
        <dbReference type="Proteomes" id="UP000184386"/>
    </source>
</evidence>
<name>A0A1M6QP26_9FIRM</name>
<dbReference type="GO" id="GO:0006633">
    <property type="term" value="P:fatty acid biosynthetic process"/>
    <property type="evidence" value="ECO:0007669"/>
    <property type="project" value="TreeGrafter"/>
</dbReference>
<dbReference type="InterPro" id="IPR024925">
    <property type="entry name" value="Malonyl_CoA-ACP_transAc"/>
</dbReference>
<feature type="domain" description="Malonyl-CoA:ACP transacylase (MAT)" evidence="6">
    <location>
        <begin position="7"/>
        <end position="296"/>
    </location>
</feature>
<dbReference type="PANTHER" id="PTHR42681:SF1">
    <property type="entry name" value="MALONYL-COA-ACYL CARRIER PROTEIN TRANSACYLASE, MITOCHONDRIAL"/>
    <property type="match status" value="1"/>
</dbReference>
<evidence type="ECO:0000259" key="6">
    <source>
        <dbReference type="SMART" id="SM00827"/>
    </source>
</evidence>
<dbReference type="SUPFAM" id="SSF55048">
    <property type="entry name" value="Probable ACP-binding domain of malonyl-CoA ACP transacylase"/>
    <property type="match status" value="1"/>
</dbReference>
<evidence type="ECO:0000256" key="2">
    <source>
        <dbReference type="ARBA" id="ARBA00023315"/>
    </source>
</evidence>
<dbReference type="GO" id="GO:0004314">
    <property type="term" value="F:[acyl-carrier-protein] S-malonyltransferase activity"/>
    <property type="evidence" value="ECO:0007669"/>
    <property type="project" value="UniProtKB-EC"/>
</dbReference>